<accession>A0A6J1RRQ3</accession>
<dbReference type="CTD" id="25839"/>
<dbReference type="Pfam" id="PF08318">
    <property type="entry name" value="COG4_m"/>
    <property type="match status" value="1"/>
</dbReference>
<dbReference type="PANTHER" id="PTHR24016:SF0">
    <property type="entry name" value="CONSERVED OLIGOMERIC GOLGI COMPLEX SUBUNIT 4"/>
    <property type="match status" value="1"/>
</dbReference>
<evidence type="ECO:0000256" key="6">
    <source>
        <dbReference type="ARBA" id="ARBA00022448"/>
    </source>
</evidence>
<keyword evidence="9" id="KW-0472">Membrane</keyword>
<evidence type="ECO:0000313" key="13">
    <source>
        <dbReference type="Proteomes" id="UP000504606"/>
    </source>
</evidence>
<keyword evidence="8" id="KW-0333">Golgi apparatus</keyword>
<protein>
    <recommendedName>
        <fullName evidence="5">Conserved oligomeric Golgi complex subunit 4</fullName>
    </recommendedName>
    <alternativeName>
        <fullName evidence="10">Component of oligomeric Golgi complex 4</fullName>
    </alternativeName>
</protein>
<gene>
    <name evidence="14" type="primary">LOC113201960</name>
</gene>
<dbReference type="Pfam" id="PF20663">
    <property type="entry name" value="COG4_N"/>
    <property type="match status" value="1"/>
</dbReference>
<dbReference type="KEGG" id="foc:113201960"/>
<evidence type="ECO:0000256" key="8">
    <source>
        <dbReference type="ARBA" id="ARBA00023034"/>
    </source>
</evidence>
<keyword evidence="13" id="KW-1185">Reference proteome</keyword>
<dbReference type="Pfam" id="PF20662">
    <property type="entry name" value="COG4_C"/>
    <property type="match status" value="1"/>
</dbReference>
<dbReference type="FunFam" id="1.10.287.1060:FF:000014">
    <property type="entry name" value="conserved oligomeric Golgi complex subunit 4"/>
    <property type="match status" value="1"/>
</dbReference>
<comment type="subcellular location">
    <subcellularLocation>
        <location evidence="2">Golgi apparatus membrane</location>
        <topology evidence="2">Peripheral membrane protein</topology>
        <orientation evidence="2">Cytoplasmic side</orientation>
    </subcellularLocation>
</comment>
<feature type="domain" description="COG4 transport protein middle alpha-helical bundle" evidence="12">
    <location>
        <begin position="165"/>
        <end position="490"/>
    </location>
</feature>
<evidence type="ECO:0000256" key="4">
    <source>
        <dbReference type="ARBA" id="ARBA00011166"/>
    </source>
</evidence>
<dbReference type="FunFam" id="1.20.58.1970:FF:000002">
    <property type="entry name" value="Oligomeric Golgi complex subunit"/>
    <property type="match status" value="1"/>
</dbReference>
<evidence type="ECO:0000256" key="1">
    <source>
        <dbReference type="ARBA" id="ARBA00003627"/>
    </source>
</evidence>
<dbReference type="GeneID" id="113201960"/>
<dbReference type="GO" id="GO:0006890">
    <property type="term" value="P:retrograde vesicle-mediated transport, Golgi to endoplasmic reticulum"/>
    <property type="evidence" value="ECO:0007669"/>
    <property type="project" value="TreeGrafter"/>
</dbReference>
<dbReference type="RefSeq" id="XP_026271759.1">
    <property type="nucleotide sequence ID" value="XM_026415974.2"/>
</dbReference>
<dbReference type="GO" id="GO:0000139">
    <property type="term" value="C:Golgi membrane"/>
    <property type="evidence" value="ECO:0007669"/>
    <property type="project" value="UniProtKB-SubCell"/>
</dbReference>
<evidence type="ECO:0000256" key="5">
    <source>
        <dbReference type="ARBA" id="ARBA00020975"/>
    </source>
</evidence>
<keyword evidence="7" id="KW-0653">Protein transport</keyword>
<dbReference type="SMART" id="SM00762">
    <property type="entry name" value="Cog4"/>
    <property type="match status" value="1"/>
</dbReference>
<evidence type="ECO:0000256" key="3">
    <source>
        <dbReference type="ARBA" id="ARBA00009215"/>
    </source>
</evidence>
<dbReference type="GO" id="GO:0015031">
    <property type="term" value="P:protein transport"/>
    <property type="evidence" value="ECO:0007669"/>
    <property type="project" value="UniProtKB-KW"/>
</dbReference>
<dbReference type="InterPro" id="IPR048680">
    <property type="entry name" value="COG4_N"/>
</dbReference>
<dbReference type="Gene3D" id="1.20.58.1970">
    <property type="match status" value="1"/>
</dbReference>
<dbReference type="Gene3D" id="1.10.287.1060">
    <property type="entry name" value="ESAT-6-like"/>
    <property type="match status" value="1"/>
</dbReference>
<dbReference type="InterPro" id="IPR048682">
    <property type="entry name" value="COG4"/>
</dbReference>
<proteinExistence type="inferred from homology"/>
<sequence>MISIKLNPQELGDSGGIQKVCEKIVAEEENVTKQLENLLSRQCHLEAKLRSVTKALPNLQIVKSDAQHLSEMIAHTSNLAENVSAKVRKLDDARSRVSECQQRVHDLLDLQLCSEGVKLALQEEDYEKGAAHVHRFLSMDQTLLRQTADDVQQDCTAVTNSFSLLHKAAELLQTEVTARFDEAVRADDLASVERFFKIFPLLGLQDQGLNKFSVFLCSKLQETAQKNLRAALETRSADKRASVLYADTLTLLFEGIARIIEIHQPLIESYYGPGRLLTVANALQEECDRQSKLILNEFRKHRQLDSALAQVADWLRSANSSSSSANTSGATTSQQSRTDPKNLDLLLGELTIMHARAEMYVRFIRRRVQNDVEVGVSAEVTRGLLMDKLETMLRASGLCHSMQALLGNYLQLEHYFMAESVRKAVALDQLEENLQIQQTSSMVDDVFFIVRKCIRRAISSSSLDGVCAVLNNACSLLEADYCSVLRAQLRHGYMSGYLDLTQAYNALQSSIQQGRLQASDSEKARLTFLAYLNNADVSTEYIATLRLSLGDEMAAALPGMTERDRAKLESCLSGLGGVTASLRALVEYGMSQLSASAIKPRVSPWVDAFLNVSHVLTEEEFSSYEANEPFVRNLVANLESLLSSFKSSLTPTNYDTLVSILATEVTHQMEKVIAKSSFNRLGGLVLDKEVRVLVGYLTNATSWSIRDKFARLTQIATVLNLERASEISDYWSNEPGAIAWRLTPAEVRHFMTLRTDFRSEDIKRIKL</sequence>
<dbReference type="OrthoDB" id="47059at2759"/>
<evidence type="ECO:0000313" key="14">
    <source>
        <dbReference type="RefSeq" id="XP_026271759.1"/>
    </source>
</evidence>
<name>A0A6J1RRQ3_FRAOC</name>
<dbReference type="InterPro" id="IPR048684">
    <property type="entry name" value="COG4_C"/>
</dbReference>
<evidence type="ECO:0000256" key="10">
    <source>
        <dbReference type="ARBA" id="ARBA00031340"/>
    </source>
</evidence>
<dbReference type="Proteomes" id="UP000504606">
    <property type="component" value="Unplaced"/>
</dbReference>
<keyword evidence="6" id="KW-0813">Transport</keyword>
<comment type="function">
    <text evidence="1">Required for normal Golgi function.</text>
</comment>
<feature type="compositionally biased region" description="Low complexity" evidence="11">
    <location>
        <begin position="319"/>
        <end position="336"/>
    </location>
</feature>
<evidence type="ECO:0000256" key="2">
    <source>
        <dbReference type="ARBA" id="ARBA00004255"/>
    </source>
</evidence>
<evidence type="ECO:0000259" key="12">
    <source>
        <dbReference type="SMART" id="SM00762"/>
    </source>
</evidence>
<dbReference type="AlphaFoldDB" id="A0A6J1RRQ3"/>
<comment type="subunit">
    <text evidence="4">Component of the conserved oligomeric Golgi complex which is composed of eight different subunits and is required for normal Golgi morphology and localization.</text>
</comment>
<dbReference type="GO" id="GO:0017119">
    <property type="term" value="C:Golgi transport complex"/>
    <property type="evidence" value="ECO:0007669"/>
    <property type="project" value="TreeGrafter"/>
</dbReference>
<organism evidence="13 14">
    <name type="scientific">Frankliniella occidentalis</name>
    <name type="common">Western flower thrips</name>
    <name type="synonym">Euthrips occidentalis</name>
    <dbReference type="NCBI Taxonomy" id="133901"/>
    <lineage>
        <taxon>Eukaryota</taxon>
        <taxon>Metazoa</taxon>
        <taxon>Ecdysozoa</taxon>
        <taxon>Arthropoda</taxon>
        <taxon>Hexapoda</taxon>
        <taxon>Insecta</taxon>
        <taxon>Pterygota</taxon>
        <taxon>Neoptera</taxon>
        <taxon>Paraneoptera</taxon>
        <taxon>Thysanoptera</taxon>
        <taxon>Terebrantia</taxon>
        <taxon>Thripoidea</taxon>
        <taxon>Thripidae</taxon>
        <taxon>Frankliniella</taxon>
    </lineage>
</organism>
<evidence type="ECO:0000256" key="11">
    <source>
        <dbReference type="SAM" id="MobiDB-lite"/>
    </source>
</evidence>
<evidence type="ECO:0000256" key="7">
    <source>
        <dbReference type="ARBA" id="ARBA00022927"/>
    </source>
</evidence>
<dbReference type="GO" id="GO:0007030">
    <property type="term" value="P:Golgi organization"/>
    <property type="evidence" value="ECO:0007669"/>
    <property type="project" value="TreeGrafter"/>
</dbReference>
<dbReference type="InterPro" id="IPR013167">
    <property type="entry name" value="COG4_M"/>
</dbReference>
<dbReference type="PANTHER" id="PTHR24016">
    <property type="entry name" value="CONSERVED OLIGOMERIC GOLGI COMPLEX SUBUNIT 4"/>
    <property type="match status" value="1"/>
</dbReference>
<comment type="similarity">
    <text evidence="3">Belongs to the COG4 family.</text>
</comment>
<feature type="region of interest" description="Disordered" evidence="11">
    <location>
        <begin position="319"/>
        <end position="339"/>
    </location>
</feature>
<reference evidence="14" key="1">
    <citation type="submission" date="2025-08" db="UniProtKB">
        <authorList>
            <consortium name="RefSeq"/>
        </authorList>
    </citation>
    <scope>IDENTIFICATION</scope>
    <source>
        <tissue evidence="14">Whole organism</tissue>
    </source>
</reference>
<evidence type="ECO:0000256" key="9">
    <source>
        <dbReference type="ARBA" id="ARBA00023136"/>
    </source>
</evidence>